<feature type="compositionally biased region" description="Basic residues" evidence="1">
    <location>
        <begin position="102"/>
        <end position="111"/>
    </location>
</feature>
<protein>
    <submittedName>
        <fullName evidence="2">Uncharacterized protein</fullName>
    </submittedName>
</protein>
<feature type="non-terminal residue" evidence="2">
    <location>
        <position position="111"/>
    </location>
</feature>
<feature type="non-terminal residue" evidence="2">
    <location>
        <position position="1"/>
    </location>
</feature>
<gene>
    <name evidence="2" type="ORF">g.4520</name>
</gene>
<feature type="compositionally biased region" description="Basic and acidic residues" evidence="1">
    <location>
        <begin position="51"/>
        <end position="66"/>
    </location>
</feature>
<organism evidence="2">
    <name type="scientific">Zeugodacus cucurbitae</name>
    <name type="common">Melon fruit fly</name>
    <name type="synonym">Bactrocera cucurbitae</name>
    <dbReference type="NCBI Taxonomy" id="28588"/>
    <lineage>
        <taxon>Eukaryota</taxon>
        <taxon>Metazoa</taxon>
        <taxon>Ecdysozoa</taxon>
        <taxon>Arthropoda</taxon>
        <taxon>Hexapoda</taxon>
        <taxon>Insecta</taxon>
        <taxon>Pterygota</taxon>
        <taxon>Neoptera</taxon>
        <taxon>Endopterygota</taxon>
        <taxon>Diptera</taxon>
        <taxon>Brachycera</taxon>
        <taxon>Muscomorpha</taxon>
        <taxon>Tephritoidea</taxon>
        <taxon>Tephritidae</taxon>
        <taxon>Zeugodacus</taxon>
        <taxon>Zeugodacus</taxon>
    </lineage>
</organism>
<feature type="region of interest" description="Disordered" evidence="1">
    <location>
        <begin position="1"/>
        <end position="111"/>
    </location>
</feature>
<dbReference type="EMBL" id="GBXI01006852">
    <property type="protein sequence ID" value="JAD07440.1"/>
    <property type="molecule type" value="Transcribed_RNA"/>
</dbReference>
<dbReference type="AlphaFoldDB" id="A0A0A1X9N0"/>
<sequence length="111" mass="13163">RHSNEKTRRHEHTRNSKRYSYDTDASMEERTYARNSTRKEHRGSRNGRHNHYGDEQRRSYVSEKRPSSNGYERNVGFCSCKQGRNNSVAMPQEMDQNPAPVNRRHSHADDE</sequence>
<feature type="compositionally biased region" description="Basic residues" evidence="1">
    <location>
        <begin position="39"/>
        <end position="50"/>
    </location>
</feature>
<evidence type="ECO:0000313" key="2">
    <source>
        <dbReference type="EMBL" id="JAD07440.1"/>
    </source>
</evidence>
<name>A0A0A1X9N0_ZEUCU</name>
<reference evidence="2" key="1">
    <citation type="submission" date="2014-11" db="EMBL/GenBank/DDBJ databases">
        <authorList>
            <person name="Geib S."/>
        </authorList>
    </citation>
    <scope>NUCLEOTIDE SEQUENCE</scope>
</reference>
<proteinExistence type="predicted"/>
<accession>A0A0A1X9N0</accession>
<evidence type="ECO:0000256" key="1">
    <source>
        <dbReference type="SAM" id="MobiDB-lite"/>
    </source>
</evidence>
<reference evidence="2" key="2">
    <citation type="journal article" date="2015" name="Gigascience">
        <title>Reconstructing a comprehensive transcriptome assembly of a white-pupal translocated strain of the pest fruit fly Bactrocera cucurbitae.</title>
        <authorList>
            <person name="Sim S.B."/>
            <person name="Calla B."/>
            <person name="Hall B."/>
            <person name="DeRego T."/>
            <person name="Geib S.M."/>
        </authorList>
    </citation>
    <scope>NUCLEOTIDE SEQUENCE</scope>
</reference>